<sequence length="59" mass="6402">MGHPQAAGVIHFSDHPGLSIHFNLQVDGTRRCTPQRDQTSRIFLGGIEVALTAFDQGSL</sequence>
<comment type="caution">
    <text evidence="1">The sequence shown here is derived from an EMBL/GenBank/DDBJ whole genome shotgun (WGS) entry which is preliminary data.</text>
</comment>
<gene>
    <name evidence="1" type="ORF">SDC9_101878</name>
</gene>
<dbReference type="EMBL" id="VSSQ01015110">
    <property type="protein sequence ID" value="MPM55093.1"/>
    <property type="molecule type" value="Genomic_DNA"/>
</dbReference>
<reference evidence="1" key="1">
    <citation type="submission" date="2019-08" db="EMBL/GenBank/DDBJ databases">
        <authorList>
            <person name="Kucharzyk K."/>
            <person name="Murdoch R.W."/>
            <person name="Higgins S."/>
            <person name="Loffler F."/>
        </authorList>
    </citation>
    <scope>NUCLEOTIDE SEQUENCE</scope>
</reference>
<organism evidence="1">
    <name type="scientific">bioreactor metagenome</name>
    <dbReference type="NCBI Taxonomy" id="1076179"/>
    <lineage>
        <taxon>unclassified sequences</taxon>
        <taxon>metagenomes</taxon>
        <taxon>ecological metagenomes</taxon>
    </lineage>
</organism>
<dbReference type="AlphaFoldDB" id="A0A645AW15"/>
<name>A0A645AW15_9ZZZZ</name>
<protein>
    <submittedName>
        <fullName evidence="1">Uncharacterized protein</fullName>
    </submittedName>
</protein>
<accession>A0A645AW15</accession>
<proteinExistence type="predicted"/>
<evidence type="ECO:0000313" key="1">
    <source>
        <dbReference type="EMBL" id="MPM55093.1"/>
    </source>
</evidence>